<sequence>MHLSSYFLDRPFCLRRRAHGFTLIELLTVIAVLAVLTAVAAPSFTPMIQRWNVKSTTESMVSTLYLARTEAIKRGGGVTIKKTPNNTNGCTAASTNEDWGCGWSIFYSDSAGNSISIKNIPPPKGIEVTVKSSSGTISLDRWGKMSGINAKGIYILPAGGNLNPPAQGICTSSGGRIQVIGDPPCA</sequence>
<evidence type="ECO:0000256" key="3">
    <source>
        <dbReference type="ARBA" id="ARBA00022475"/>
    </source>
</evidence>
<dbReference type="Pfam" id="PF07963">
    <property type="entry name" value="N_methyl"/>
    <property type="match status" value="1"/>
</dbReference>
<dbReference type="KEGG" id="ctes:O987_05800"/>
<evidence type="ECO:0000259" key="12">
    <source>
        <dbReference type="Pfam" id="PF12019"/>
    </source>
</evidence>
<dbReference type="Proteomes" id="UP000028782">
    <property type="component" value="Chromosome"/>
</dbReference>
<feature type="domain" description="General secretion pathway GspH" evidence="12">
    <location>
        <begin position="57"/>
        <end position="147"/>
    </location>
</feature>
<comment type="subcellular location">
    <subcellularLocation>
        <location evidence="1">Cell inner membrane</location>
        <topology evidence="1">Single-pass membrane protein</topology>
    </subcellularLocation>
</comment>
<dbReference type="AlphaFoldDB" id="A0A076PEV6"/>
<dbReference type="HOGENOM" id="CLU_084761_1_0_4"/>
<dbReference type="InterPro" id="IPR022346">
    <property type="entry name" value="T2SS_GspH"/>
</dbReference>
<evidence type="ECO:0000256" key="6">
    <source>
        <dbReference type="ARBA" id="ARBA00022692"/>
    </source>
</evidence>
<dbReference type="GO" id="GO:0015627">
    <property type="term" value="C:type II protein secretion system complex"/>
    <property type="evidence" value="ECO:0007669"/>
    <property type="project" value="InterPro"/>
</dbReference>
<keyword evidence="6 11" id="KW-0812">Transmembrane</keyword>
<dbReference type="InterPro" id="IPR012902">
    <property type="entry name" value="N_methyl_site"/>
</dbReference>
<dbReference type="SUPFAM" id="SSF54523">
    <property type="entry name" value="Pili subunits"/>
    <property type="match status" value="1"/>
</dbReference>
<evidence type="ECO:0000256" key="2">
    <source>
        <dbReference type="ARBA" id="ARBA00021549"/>
    </source>
</evidence>
<evidence type="ECO:0000256" key="9">
    <source>
        <dbReference type="ARBA" id="ARBA00025772"/>
    </source>
</evidence>
<evidence type="ECO:0000256" key="5">
    <source>
        <dbReference type="ARBA" id="ARBA00022519"/>
    </source>
</evidence>
<dbReference type="RefSeq" id="WP_080731450.1">
    <property type="nucleotide sequence ID" value="NZ_CP006704.1"/>
</dbReference>
<evidence type="ECO:0000256" key="4">
    <source>
        <dbReference type="ARBA" id="ARBA00022481"/>
    </source>
</evidence>
<dbReference type="NCBIfam" id="TIGR02532">
    <property type="entry name" value="IV_pilin_GFxxxE"/>
    <property type="match status" value="1"/>
</dbReference>
<protein>
    <recommendedName>
        <fullName evidence="2">Type II secretion system protein H</fullName>
    </recommendedName>
    <alternativeName>
        <fullName evidence="10">General secretion pathway protein H</fullName>
    </alternativeName>
</protein>
<dbReference type="Gene3D" id="3.55.40.10">
    <property type="entry name" value="minor pseudopilin epsh domain"/>
    <property type="match status" value="1"/>
</dbReference>
<evidence type="ECO:0000256" key="8">
    <source>
        <dbReference type="ARBA" id="ARBA00023136"/>
    </source>
</evidence>
<evidence type="ECO:0000313" key="13">
    <source>
        <dbReference type="EMBL" id="AIJ45319.1"/>
    </source>
</evidence>
<dbReference type="Pfam" id="PF12019">
    <property type="entry name" value="GspH"/>
    <property type="match status" value="1"/>
</dbReference>
<keyword evidence="8 11" id="KW-0472">Membrane</keyword>
<gene>
    <name evidence="13" type="ORF">O987_05800</name>
</gene>
<feature type="transmembrane region" description="Helical" evidence="11">
    <location>
        <begin position="21"/>
        <end position="44"/>
    </location>
</feature>
<keyword evidence="4" id="KW-0488">Methylation</keyword>
<dbReference type="GO" id="GO:0005886">
    <property type="term" value="C:plasma membrane"/>
    <property type="evidence" value="ECO:0007669"/>
    <property type="project" value="UniProtKB-SubCell"/>
</dbReference>
<evidence type="ECO:0000256" key="11">
    <source>
        <dbReference type="SAM" id="Phobius"/>
    </source>
</evidence>
<organism evidence="13 14">
    <name type="scientific">Comamonas testosteroni TK102</name>
    <dbReference type="NCBI Taxonomy" id="1392005"/>
    <lineage>
        <taxon>Bacteria</taxon>
        <taxon>Pseudomonadati</taxon>
        <taxon>Pseudomonadota</taxon>
        <taxon>Betaproteobacteria</taxon>
        <taxon>Burkholderiales</taxon>
        <taxon>Comamonadaceae</taxon>
        <taxon>Comamonas</taxon>
    </lineage>
</organism>
<evidence type="ECO:0000256" key="7">
    <source>
        <dbReference type="ARBA" id="ARBA00022989"/>
    </source>
</evidence>
<keyword evidence="3" id="KW-1003">Cell membrane</keyword>
<name>A0A076PEV6_COMTE</name>
<accession>A0A076PEV6</accession>
<dbReference type="PROSITE" id="PS00409">
    <property type="entry name" value="PROKAR_NTER_METHYL"/>
    <property type="match status" value="1"/>
</dbReference>
<dbReference type="InterPro" id="IPR045584">
    <property type="entry name" value="Pilin-like"/>
</dbReference>
<proteinExistence type="inferred from homology"/>
<evidence type="ECO:0000256" key="10">
    <source>
        <dbReference type="ARBA" id="ARBA00030775"/>
    </source>
</evidence>
<evidence type="ECO:0000256" key="1">
    <source>
        <dbReference type="ARBA" id="ARBA00004377"/>
    </source>
</evidence>
<reference evidence="13 14" key="1">
    <citation type="journal article" date="2014" name="Genome Announc.">
        <title>Complete Genome Sequence of Polychlorinated Biphenyl Degrader Comamonas testosteroni TK102 (NBRC 109938).</title>
        <authorList>
            <person name="Fukuda K."/>
            <person name="Hosoyama A."/>
            <person name="Tsuchikane K."/>
            <person name="Ohji S."/>
            <person name="Yamazoe A."/>
            <person name="Fujita N."/>
            <person name="Shintani M."/>
            <person name="Kimbara K."/>
        </authorList>
    </citation>
    <scope>NUCLEOTIDE SEQUENCE [LARGE SCALE GENOMIC DNA]</scope>
    <source>
        <strain evidence="13">TK102</strain>
    </source>
</reference>
<comment type="similarity">
    <text evidence="9">Belongs to the GSP H family.</text>
</comment>
<keyword evidence="5" id="KW-0997">Cell inner membrane</keyword>
<evidence type="ECO:0000313" key="14">
    <source>
        <dbReference type="Proteomes" id="UP000028782"/>
    </source>
</evidence>
<keyword evidence="7 11" id="KW-1133">Transmembrane helix</keyword>
<dbReference type="EMBL" id="CP006704">
    <property type="protein sequence ID" value="AIJ45319.1"/>
    <property type="molecule type" value="Genomic_DNA"/>
</dbReference>
<dbReference type="GO" id="GO:0015628">
    <property type="term" value="P:protein secretion by the type II secretion system"/>
    <property type="evidence" value="ECO:0007669"/>
    <property type="project" value="InterPro"/>
</dbReference>